<dbReference type="Proteomes" id="UP000590811">
    <property type="component" value="Unassembled WGS sequence"/>
</dbReference>
<dbReference type="GO" id="GO:0003677">
    <property type="term" value="F:DNA binding"/>
    <property type="evidence" value="ECO:0007669"/>
    <property type="project" value="UniProtKB-KW"/>
</dbReference>
<evidence type="ECO:0000313" key="4">
    <source>
        <dbReference type="EMBL" id="MBB2985940.1"/>
    </source>
</evidence>
<dbReference type="PANTHER" id="PTHR30204:SF97">
    <property type="entry name" value="MERR FAMILY REGULATORY PROTEIN"/>
    <property type="match status" value="1"/>
</dbReference>
<dbReference type="InterPro" id="IPR036594">
    <property type="entry name" value="Meth_synthase_dom"/>
</dbReference>
<dbReference type="EMBL" id="JACHVT010000002">
    <property type="protein sequence ID" value="MBB2985940.1"/>
    <property type="molecule type" value="Genomic_DNA"/>
</dbReference>
<accession>A0A839PP14</accession>
<evidence type="ECO:0000313" key="5">
    <source>
        <dbReference type="Proteomes" id="UP000590811"/>
    </source>
</evidence>
<feature type="region of interest" description="Disordered" evidence="2">
    <location>
        <begin position="84"/>
        <end position="136"/>
    </location>
</feature>
<protein>
    <submittedName>
        <fullName evidence="4">DNA-binding transcriptional MerR regulator</fullName>
    </submittedName>
</protein>
<name>A0A839PP14_9MICO</name>
<dbReference type="InterPro" id="IPR047057">
    <property type="entry name" value="MerR_fam"/>
</dbReference>
<dbReference type="InterPro" id="IPR009061">
    <property type="entry name" value="DNA-bd_dom_put_sf"/>
</dbReference>
<evidence type="ECO:0000259" key="3">
    <source>
        <dbReference type="PROSITE" id="PS50937"/>
    </source>
</evidence>
<keyword evidence="1 4" id="KW-0238">DNA-binding</keyword>
<dbReference type="Gene3D" id="1.10.1660.10">
    <property type="match status" value="1"/>
</dbReference>
<dbReference type="InterPro" id="IPR000551">
    <property type="entry name" value="MerR-type_HTH_dom"/>
</dbReference>
<feature type="compositionally biased region" description="Basic and acidic residues" evidence="2">
    <location>
        <begin position="114"/>
        <end position="126"/>
    </location>
</feature>
<dbReference type="SMART" id="SM00422">
    <property type="entry name" value="HTH_MERR"/>
    <property type="match status" value="1"/>
</dbReference>
<dbReference type="RefSeq" id="WP_184508860.1">
    <property type="nucleotide sequence ID" value="NZ_JACHVT010000002.1"/>
</dbReference>
<dbReference type="Gene3D" id="3.40.50.280">
    <property type="entry name" value="Cobalamin-binding domain"/>
    <property type="match status" value="1"/>
</dbReference>
<dbReference type="Pfam" id="PF02607">
    <property type="entry name" value="B12-binding_2"/>
    <property type="match status" value="1"/>
</dbReference>
<evidence type="ECO:0000256" key="2">
    <source>
        <dbReference type="SAM" id="MobiDB-lite"/>
    </source>
</evidence>
<dbReference type="Pfam" id="PF13411">
    <property type="entry name" value="MerR_1"/>
    <property type="match status" value="1"/>
</dbReference>
<gene>
    <name evidence="4" type="ORF">FHW14_001089</name>
</gene>
<comment type="caution">
    <text evidence="4">The sequence shown here is derived from an EMBL/GenBank/DDBJ whole genome shotgun (WGS) entry which is preliminary data.</text>
</comment>
<dbReference type="AlphaFoldDB" id="A0A839PP14"/>
<dbReference type="PROSITE" id="PS50937">
    <property type="entry name" value="HTH_MERR_2"/>
    <property type="match status" value="1"/>
</dbReference>
<feature type="region of interest" description="Disordered" evidence="2">
    <location>
        <begin position="26"/>
        <end position="46"/>
    </location>
</feature>
<dbReference type="PANTHER" id="PTHR30204">
    <property type="entry name" value="REDOX-CYCLING DRUG-SENSING TRANSCRIPTIONAL ACTIVATOR SOXR"/>
    <property type="match status" value="1"/>
</dbReference>
<organism evidence="4 5">
    <name type="scientific">Terracoccus luteus</name>
    <dbReference type="NCBI Taxonomy" id="53356"/>
    <lineage>
        <taxon>Bacteria</taxon>
        <taxon>Bacillati</taxon>
        <taxon>Actinomycetota</taxon>
        <taxon>Actinomycetes</taxon>
        <taxon>Micrococcales</taxon>
        <taxon>Intrasporangiaceae</taxon>
        <taxon>Terracoccus</taxon>
    </lineage>
</organism>
<dbReference type="GO" id="GO:0003700">
    <property type="term" value="F:DNA-binding transcription factor activity"/>
    <property type="evidence" value="ECO:0007669"/>
    <property type="project" value="InterPro"/>
</dbReference>
<evidence type="ECO:0000256" key="1">
    <source>
        <dbReference type="ARBA" id="ARBA00023125"/>
    </source>
</evidence>
<dbReference type="InterPro" id="IPR003759">
    <property type="entry name" value="Cbl-bd_cap"/>
</dbReference>
<sequence length="346" mass="37404">MPELSWPVGAVSERLGIAAPTLRSWDRRHGVGPTHRTGGNHRRYSETDINRVTLMARLTAQGVPAQASADVIASMDDEAVERQLTASDGDPAGDGSAGADRTDLGADGAGRSAGDGERDDTRAERRQARRGTGPGVAASTIVESIVSAAHQLDGPTLANLYRQTLRQREVGDAWTHVFAPSLRRIGDLWEGGRFGVESEHLASELLQSELRSVVRANRLRLAGPPVLLAGADEEHHHLPLVALEAELARHAVASLFFGPRMPTPALVEAMRRTTPPAVFLWASISRRRHEPFWTALDAVDWPMTVIVGGPGWPTDVRLDHDDIVLRQVDDFDAAVAALLEASGRTR</sequence>
<reference evidence="4 5" key="1">
    <citation type="submission" date="2020-08" db="EMBL/GenBank/DDBJ databases">
        <title>Genomic Encyclopedia of Type Strains, Phase IV (KMG-V): Genome sequencing to study the core and pangenomes of soil and plant-associated prokaryotes.</title>
        <authorList>
            <person name="Whitman W."/>
        </authorList>
    </citation>
    <scope>NUCLEOTIDE SEQUENCE [LARGE SCALE GENOMIC DNA]</scope>
    <source>
        <strain evidence="4 5">B3ACCR2</strain>
    </source>
</reference>
<feature type="compositionally biased region" description="Low complexity" evidence="2">
    <location>
        <begin position="86"/>
        <end position="106"/>
    </location>
</feature>
<dbReference type="Gene3D" id="1.10.1240.10">
    <property type="entry name" value="Methionine synthase domain"/>
    <property type="match status" value="1"/>
</dbReference>
<dbReference type="SUPFAM" id="SSF46955">
    <property type="entry name" value="Putative DNA-binding domain"/>
    <property type="match status" value="1"/>
</dbReference>
<feature type="domain" description="HTH merR-type" evidence="3">
    <location>
        <begin position="5"/>
        <end position="74"/>
    </location>
</feature>
<proteinExistence type="predicted"/>